<dbReference type="KEGG" id="cbae:COR50_01385"/>
<proteinExistence type="predicted"/>
<dbReference type="OrthoDB" id="9805017at2"/>
<evidence type="ECO:0000259" key="2">
    <source>
        <dbReference type="Pfam" id="PF16400"/>
    </source>
</evidence>
<evidence type="ECO:0000313" key="3">
    <source>
        <dbReference type="EMBL" id="ATL45921.1"/>
    </source>
</evidence>
<name>A0A291QPQ6_9BACT</name>
<evidence type="ECO:0000256" key="1">
    <source>
        <dbReference type="SAM" id="SignalP"/>
    </source>
</evidence>
<feature type="chain" id="PRO_5012290541" description="DUF5008 domain-containing protein" evidence="1">
    <location>
        <begin position="22"/>
        <end position="544"/>
    </location>
</feature>
<dbReference type="InterPro" id="IPR011043">
    <property type="entry name" value="Gal_Oxase/kelch_b-propeller"/>
</dbReference>
<keyword evidence="1" id="KW-0732">Signal</keyword>
<accession>A0A291QPQ6</accession>
<dbReference type="RefSeq" id="WP_098192311.1">
    <property type="nucleotide sequence ID" value="NZ_CP023777.1"/>
</dbReference>
<evidence type="ECO:0000313" key="4">
    <source>
        <dbReference type="Proteomes" id="UP000220133"/>
    </source>
</evidence>
<dbReference type="AlphaFoldDB" id="A0A291QPQ6"/>
<gene>
    <name evidence="3" type="ORF">COR50_01385</name>
</gene>
<dbReference type="SUPFAM" id="SSF50965">
    <property type="entry name" value="Galactose oxidase, central domain"/>
    <property type="match status" value="1"/>
</dbReference>
<dbReference type="Pfam" id="PF16400">
    <property type="entry name" value="DUF5008"/>
    <property type="match status" value="1"/>
</dbReference>
<dbReference type="EMBL" id="CP023777">
    <property type="protein sequence ID" value="ATL45921.1"/>
    <property type="molecule type" value="Genomic_DNA"/>
</dbReference>
<dbReference type="InterPro" id="IPR013783">
    <property type="entry name" value="Ig-like_fold"/>
</dbReference>
<feature type="signal peptide" evidence="1">
    <location>
        <begin position="1"/>
        <end position="21"/>
    </location>
</feature>
<dbReference type="Pfam" id="PF17164">
    <property type="entry name" value="DUF5122"/>
    <property type="match status" value="4"/>
</dbReference>
<feature type="domain" description="DUF5008" evidence="2">
    <location>
        <begin position="26"/>
        <end position="116"/>
    </location>
</feature>
<organism evidence="3 4">
    <name type="scientific">Chitinophaga caeni</name>
    <dbReference type="NCBI Taxonomy" id="2029983"/>
    <lineage>
        <taxon>Bacteria</taxon>
        <taxon>Pseudomonadati</taxon>
        <taxon>Bacteroidota</taxon>
        <taxon>Chitinophagia</taxon>
        <taxon>Chitinophagales</taxon>
        <taxon>Chitinophagaceae</taxon>
        <taxon>Chitinophaga</taxon>
    </lineage>
</organism>
<dbReference type="InterPro" id="IPR013431">
    <property type="entry name" value="Delta_60_rpt"/>
</dbReference>
<dbReference type="Gene3D" id="2.60.40.10">
    <property type="entry name" value="Immunoglobulins"/>
    <property type="match status" value="1"/>
</dbReference>
<dbReference type="InterPro" id="IPR032175">
    <property type="entry name" value="DUF5008"/>
</dbReference>
<keyword evidence="4" id="KW-1185">Reference proteome</keyword>
<dbReference type="PROSITE" id="PS51257">
    <property type="entry name" value="PROKAR_LIPOPROTEIN"/>
    <property type="match status" value="1"/>
</dbReference>
<reference evidence="3 4" key="1">
    <citation type="submission" date="2017-10" db="EMBL/GenBank/DDBJ databases">
        <title>Paenichitinophaga pekingensis gen. nov., sp. nov., isolated from activated sludge.</title>
        <authorList>
            <person name="Jin D."/>
            <person name="Kong X."/>
            <person name="Deng Y."/>
            <person name="Bai Z."/>
        </authorList>
    </citation>
    <scope>NUCLEOTIDE SEQUENCE [LARGE SCALE GENOMIC DNA]</scope>
    <source>
        <strain evidence="3 4">13</strain>
    </source>
</reference>
<protein>
    <recommendedName>
        <fullName evidence="2">DUF5008 domain-containing protein</fullName>
    </recommendedName>
</protein>
<sequence>MQLSKYFILVLLVAMGFLACKETETVYPDPYAGGLPPLGIAFDRGQPTPAEGGTGDIVTFKVTGLLPYKDSVEFYMGDQLAEVTNIGENSVSLKVPPFASSGAVTVKIGDELLYTPVFTVKGKLKIDRTFLAGRGANGAISSIVPTSNNRYLLVGAFTQYNAAGVSNPLYGITMTETNGAYVSAFGVDSAVGATGIIRHAAQLPNGKILIGGSFSRYGSHTSLISGITAINQQGYLDTMIVNVIPTEDDIDAAGEHEGNAEVVTVDTVPAFNAGFTGSINRIYYHDEKVYVVGNFYVYQQVYYPNSTRYTKVSDYRQVSNIARMDINGNLDSTFHYDLAEHKGKQGVIGNIGSSYMTENGQLILVGRFTSYDGTPTGNIVRLDENGDMDPTFMAGTGTNGVINSITYNATTKKYVITGLFDTYNGQPRKNMAVLNEDGSLDANFIPQAVTGGVIVYAKQMSNGYIITTGTFQKYGDVTRYGLMVLNPDGTLSADHNNTGKFNGIVTDMVETVSAEGDPAMILVGFIQSFDNSAVGNIVRLVFER</sequence>
<dbReference type="Proteomes" id="UP000220133">
    <property type="component" value="Chromosome"/>
</dbReference>
<dbReference type="Gene3D" id="2.80.10.50">
    <property type="match status" value="2"/>
</dbReference>